<feature type="domain" description="Fumarylacetoacetase-like C-terminal" evidence="3">
    <location>
        <begin position="127"/>
        <end position="334"/>
    </location>
</feature>
<gene>
    <name evidence="4" type="ORF">MFFC18_37680</name>
</gene>
<dbReference type="Pfam" id="PF01557">
    <property type="entry name" value="FAA_hydrolase"/>
    <property type="match status" value="1"/>
</dbReference>
<comment type="similarity">
    <text evidence="1">Belongs to the FAH family.</text>
</comment>
<dbReference type="Gene3D" id="3.90.850.10">
    <property type="entry name" value="Fumarylacetoacetase-like, C-terminal domain"/>
    <property type="match status" value="1"/>
</dbReference>
<keyword evidence="4" id="KW-0456">Lyase</keyword>
<organism evidence="4 5">
    <name type="scientific">Mariniblastus fucicola</name>
    <dbReference type="NCBI Taxonomy" id="980251"/>
    <lineage>
        <taxon>Bacteria</taxon>
        <taxon>Pseudomonadati</taxon>
        <taxon>Planctomycetota</taxon>
        <taxon>Planctomycetia</taxon>
        <taxon>Pirellulales</taxon>
        <taxon>Pirellulaceae</taxon>
        <taxon>Mariniblastus</taxon>
    </lineage>
</organism>
<name>A0A5B9PC87_9BACT</name>
<dbReference type="InterPro" id="IPR011234">
    <property type="entry name" value="Fumarylacetoacetase-like_C"/>
</dbReference>
<dbReference type="GO" id="GO:0016853">
    <property type="term" value="F:isomerase activity"/>
    <property type="evidence" value="ECO:0007669"/>
    <property type="project" value="UniProtKB-ARBA"/>
</dbReference>
<dbReference type="KEGG" id="mff:MFFC18_37680"/>
<dbReference type="PANTHER" id="PTHR42796">
    <property type="entry name" value="FUMARYLACETOACETATE HYDROLASE DOMAIN-CONTAINING PROTEIN 2A-RELATED"/>
    <property type="match status" value="1"/>
</dbReference>
<keyword evidence="2" id="KW-0479">Metal-binding</keyword>
<sequence length="336" mass="36593">MRIVVETVFNERKPRLLLGYILNSVSNSALKVLRCPITLAICRQVATVMRIVSIKTQTNSHIAVELDAGFAKLDFENIPPVHSFPDSTIELIRDWDSLKPRVALSDTDSLIAKSEVQLRAPIANPGKIICIGKNYAKHAQEMGSDPPSIPVVFSKFNSAIAAPGAEIVLPKISQKVDFEAELVVVIGKAGRFIDRADAMSHVFGYCCGNDISARDWQKEKPGGQWLLGKTFDSFAPLGPCIVTADSIPDPHQLEISLRLNGETMQHSNTSHLIFPIDFLIAHLSQFVTLEPGDLIFTGTPSGVGAGRNPAMFLKPGDRLEVEIEGIGTLSNQVVDC</sequence>
<evidence type="ECO:0000259" key="3">
    <source>
        <dbReference type="Pfam" id="PF01557"/>
    </source>
</evidence>
<reference evidence="4 5" key="1">
    <citation type="submission" date="2019-08" db="EMBL/GenBank/DDBJ databases">
        <title>Deep-cultivation of Planctomycetes and their phenomic and genomic characterization uncovers novel biology.</title>
        <authorList>
            <person name="Wiegand S."/>
            <person name="Jogler M."/>
            <person name="Boedeker C."/>
            <person name="Pinto D."/>
            <person name="Vollmers J."/>
            <person name="Rivas-Marin E."/>
            <person name="Kohn T."/>
            <person name="Peeters S.H."/>
            <person name="Heuer A."/>
            <person name="Rast P."/>
            <person name="Oberbeckmann S."/>
            <person name="Bunk B."/>
            <person name="Jeske O."/>
            <person name="Meyerdierks A."/>
            <person name="Storesund J.E."/>
            <person name="Kallscheuer N."/>
            <person name="Luecker S."/>
            <person name="Lage O.M."/>
            <person name="Pohl T."/>
            <person name="Merkel B.J."/>
            <person name="Hornburger P."/>
            <person name="Mueller R.-W."/>
            <person name="Bruemmer F."/>
            <person name="Labrenz M."/>
            <person name="Spormann A.M."/>
            <person name="Op den Camp H."/>
            <person name="Overmann J."/>
            <person name="Amann R."/>
            <person name="Jetten M.S.M."/>
            <person name="Mascher T."/>
            <person name="Medema M.H."/>
            <person name="Devos D.P."/>
            <person name="Kaster A.-K."/>
            <person name="Ovreas L."/>
            <person name="Rohde M."/>
            <person name="Galperin M.Y."/>
            <person name="Jogler C."/>
        </authorList>
    </citation>
    <scope>NUCLEOTIDE SEQUENCE [LARGE SCALE GENOMIC DNA]</scope>
    <source>
        <strain evidence="4 5">FC18</strain>
    </source>
</reference>
<dbReference type="AlphaFoldDB" id="A0A5B9PC87"/>
<evidence type="ECO:0000313" key="4">
    <source>
        <dbReference type="EMBL" id="QEG23864.1"/>
    </source>
</evidence>
<dbReference type="GO" id="GO:0050385">
    <property type="term" value="F:ureidoglycolate lyase activity"/>
    <property type="evidence" value="ECO:0007669"/>
    <property type="project" value="UniProtKB-EC"/>
</dbReference>
<dbReference type="InterPro" id="IPR051121">
    <property type="entry name" value="FAH"/>
</dbReference>
<evidence type="ECO:0000256" key="1">
    <source>
        <dbReference type="ARBA" id="ARBA00010211"/>
    </source>
</evidence>
<dbReference type="EC" id="4.3.2.3" evidence="4"/>
<dbReference type="PANTHER" id="PTHR42796:SF4">
    <property type="entry name" value="FUMARYLACETOACETATE HYDROLASE DOMAIN-CONTAINING PROTEIN 2A"/>
    <property type="match status" value="1"/>
</dbReference>
<evidence type="ECO:0000256" key="2">
    <source>
        <dbReference type="ARBA" id="ARBA00022723"/>
    </source>
</evidence>
<accession>A0A5B9PC87</accession>
<dbReference type="InterPro" id="IPR036663">
    <property type="entry name" value="Fumarylacetoacetase_C_sf"/>
</dbReference>
<dbReference type="Proteomes" id="UP000322214">
    <property type="component" value="Chromosome"/>
</dbReference>
<dbReference type="GO" id="GO:0019752">
    <property type="term" value="P:carboxylic acid metabolic process"/>
    <property type="evidence" value="ECO:0007669"/>
    <property type="project" value="UniProtKB-ARBA"/>
</dbReference>
<dbReference type="STRING" id="980251.GCA_001642875_00217"/>
<evidence type="ECO:0000313" key="5">
    <source>
        <dbReference type="Proteomes" id="UP000322214"/>
    </source>
</evidence>
<keyword evidence="5" id="KW-1185">Reference proteome</keyword>
<dbReference type="GO" id="GO:0046872">
    <property type="term" value="F:metal ion binding"/>
    <property type="evidence" value="ECO:0007669"/>
    <property type="project" value="UniProtKB-KW"/>
</dbReference>
<protein>
    <submittedName>
        <fullName evidence="4">Ureidoglycolate lyase</fullName>
        <ecNumber evidence="4">4.3.2.3</ecNumber>
    </submittedName>
</protein>
<dbReference type="EMBL" id="CP042912">
    <property type="protein sequence ID" value="QEG23864.1"/>
    <property type="molecule type" value="Genomic_DNA"/>
</dbReference>
<proteinExistence type="inferred from homology"/>
<dbReference type="FunFam" id="3.90.850.10:FF:000002">
    <property type="entry name" value="2-hydroxyhepta-2,4-diene-1,7-dioate isomerase"/>
    <property type="match status" value="1"/>
</dbReference>
<dbReference type="SUPFAM" id="SSF56529">
    <property type="entry name" value="FAH"/>
    <property type="match status" value="1"/>
</dbReference>